<dbReference type="Proteomes" id="UP001519325">
    <property type="component" value="Unassembled WGS sequence"/>
</dbReference>
<feature type="signal peptide" evidence="2">
    <location>
        <begin position="1"/>
        <end position="26"/>
    </location>
</feature>
<keyword evidence="2" id="KW-0732">Signal</keyword>
<reference evidence="4 5" key="1">
    <citation type="submission" date="2021-03" db="EMBL/GenBank/DDBJ databases">
        <title>Sequencing the genomes of 1000 actinobacteria strains.</title>
        <authorList>
            <person name="Klenk H.-P."/>
        </authorList>
    </citation>
    <scope>NUCLEOTIDE SEQUENCE [LARGE SCALE GENOMIC DNA]</scope>
    <source>
        <strain evidence="4 5">DSM 45516</strain>
    </source>
</reference>
<evidence type="ECO:0000313" key="4">
    <source>
        <dbReference type="EMBL" id="MBP2191040.1"/>
    </source>
</evidence>
<accession>A0ABS4QH61</accession>
<evidence type="ECO:0000313" key="5">
    <source>
        <dbReference type="Proteomes" id="UP001519325"/>
    </source>
</evidence>
<feature type="transmembrane region" description="Helical" evidence="1">
    <location>
        <begin position="156"/>
        <end position="182"/>
    </location>
</feature>
<dbReference type="InterPro" id="IPR058333">
    <property type="entry name" value="DUF8020"/>
</dbReference>
<keyword evidence="1" id="KW-0472">Membrane</keyword>
<dbReference type="RefSeq" id="WP_245366045.1">
    <property type="nucleotide sequence ID" value="NZ_JAGGMR010000001.1"/>
</dbReference>
<feature type="domain" description="DUF8020" evidence="3">
    <location>
        <begin position="49"/>
        <end position="121"/>
    </location>
</feature>
<evidence type="ECO:0000259" key="3">
    <source>
        <dbReference type="Pfam" id="PF26059"/>
    </source>
</evidence>
<keyword evidence="5" id="KW-1185">Reference proteome</keyword>
<keyword evidence="1" id="KW-0812">Transmembrane</keyword>
<name>A0ABS4QH61_9NOCA</name>
<comment type="caution">
    <text evidence="4">The sequence shown here is derived from an EMBL/GenBank/DDBJ whole genome shotgun (WGS) entry which is preliminary data.</text>
</comment>
<dbReference type="EMBL" id="JAGGMR010000001">
    <property type="protein sequence ID" value="MBP2191040.1"/>
    <property type="molecule type" value="Genomic_DNA"/>
</dbReference>
<dbReference type="Pfam" id="PF26059">
    <property type="entry name" value="DUF8020"/>
    <property type="match status" value="1"/>
</dbReference>
<evidence type="ECO:0000256" key="2">
    <source>
        <dbReference type="SAM" id="SignalP"/>
    </source>
</evidence>
<proteinExistence type="predicted"/>
<keyword evidence="1" id="KW-1133">Transmembrane helix</keyword>
<evidence type="ECO:0000256" key="1">
    <source>
        <dbReference type="SAM" id="Phobius"/>
    </source>
</evidence>
<sequence>MKYKKFAATAIIAAAATGIAAGTAGAAPAVPAPAVQNQGAPAVQGQDQGVNYAVQVADKSIVAALTGGAFSLDEDKKYVTVKNAEGAVVTQIPLAAQVGEQLIPIAATIDEAGQKLTLTPELKDVVLSADAPKLQAEAIGSQEWFFSELQRASLGAVIGGIIGFFFLGVGVFPGALIGLLIAGGPSLINAGIAYFSGQP</sequence>
<feature type="chain" id="PRO_5046818050" description="DUF8020 domain-containing protein" evidence="2">
    <location>
        <begin position="27"/>
        <end position="199"/>
    </location>
</feature>
<organism evidence="4 5">
    <name type="scientific">Nocardia goodfellowii</name>
    <dbReference type="NCBI Taxonomy" id="882446"/>
    <lineage>
        <taxon>Bacteria</taxon>
        <taxon>Bacillati</taxon>
        <taxon>Actinomycetota</taxon>
        <taxon>Actinomycetes</taxon>
        <taxon>Mycobacteriales</taxon>
        <taxon>Nocardiaceae</taxon>
        <taxon>Nocardia</taxon>
    </lineage>
</organism>
<protein>
    <recommendedName>
        <fullName evidence="3">DUF8020 domain-containing protein</fullName>
    </recommendedName>
</protein>
<gene>
    <name evidence="4" type="ORF">BJ987_003941</name>
</gene>